<dbReference type="Proteomes" id="UP000410984">
    <property type="component" value="Unassembled WGS sequence"/>
</dbReference>
<reference evidence="2 3" key="1">
    <citation type="submission" date="2019-06" db="EMBL/GenBank/DDBJ databases">
        <authorList>
            <person name="Rodrigo-Torres L."/>
            <person name="Arahal R. D."/>
            <person name="Lucena T."/>
        </authorList>
    </citation>
    <scope>NUCLEOTIDE SEQUENCE [LARGE SCALE GENOMIC DNA]</scope>
    <source>
        <strain evidence="2 3">SB0023/3</strain>
    </source>
</reference>
<proteinExistence type="predicted"/>
<keyword evidence="3" id="KW-1185">Reference proteome</keyword>
<dbReference type="AlphaFoldDB" id="A0A509EHF9"/>
<accession>A0A509EHF9</accession>
<dbReference type="EMBL" id="CABFPH010000073">
    <property type="protein sequence ID" value="VUD73502.1"/>
    <property type="molecule type" value="Genomic_DNA"/>
</dbReference>
<gene>
    <name evidence="2" type="ORF">MET9862_04119</name>
</gene>
<feature type="region of interest" description="Disordered" evidence="1">
    <location>
        <begin position="526"/>
        <end position="554"/>
    </location>
</feature>
<organism evidence="2 3">
    <name type="scientific">Methylobacterium symbioticum</name>
    <dbReference type="NCBI Taxonomy" id="2584084"/>
    <lineage>
        <taxon>Bacteria</taxon>
        <taxon>Pseudomonadati</taxon>
        <taxon>Pseudomonadota</taxon>
        <taxon>Alphaproteobacteria</taxon>
        <taxon>Hyphomicrobiales</taxon>
        <taxon>Methylobacteriaceae</taxon>
        <taxon>Methylobacterium</taxon>
    </lineage>
</organism>
<evidence type="ECO:0000313" key="3">
    <source>
        <dbReference type="Proteomes" id="UP000410984"/>
    </source>
</evidence>
<evidence type="ECO:0000256" key="1">
    <source>
        <dbReference type="SAM" id="MobiDB-lite"/>
    </source>
</evidence>
<evidence type="ECO:0000313" key="2">
    <source>
        <dbReference type="EMBL" id="VUD73502.1"/>
    </source>
</evidence>
<sequence length="554" mass="57899">MARCLRGRAEQLLAEARRPAGSDAALGGVEADHQAVEGGLHAVQHRAEPQVGGRLLRLEVGKARAEQADLAAVLGSARLREARRDRLARRPLQGRLVRRRFAQRGDLPQQVAHGPLKAGEGRVDTVRVEPAREADHLPLQGVEPLGRGPAADALDLLGQGVEHGVDRGDIAARAAQALAEPFQAPNQVADGLMARLLDLVGEGVDPAENGLRGGPVGGSALDLEGVEPLGHRPHLLGEGGGRAAGEPAADLLQDGAQAVLRCRLSGLELGDLRADRLHALGETLDALRARQGADEMADLLDLAGQGDERVGLRRIAGTERHLAEARGEALDLARDAGMDIVGNLVRQPVDLGADLGDRGRDRREVGRGLGPLDPGGQGDHRLFEGADVAAGGQATDRFAQAQRLALQLGHEGGGVRHELLVQAGIEAAGEIAAHPGDHVRIALAELALALADLVDCVADLARRGPAAPAIGPRRSEAVAEFGHPTLDLLLERVQATALGLARGDALLGERPVDPVEALQQRLHGAGLRSGGGRRLARTRGLPSRHGTPLLGLTR</sequence>
<protein>
    <submittedName>
        <fullName evidence="2">Uncharacterized protein</fullName>
    </submittedName>
</protein>
<name>A0A509EHF9_9HYPH</name>